<evidence type="ECO:0000259" key="1">
    <source>
        <dbReference type="PROSITE" id="PS50844"/>
    </source>
</evidence>
<comment type="caution">
    <text evidence="2">The sequence shown here is derived from an EMBL/GenBank/DDBJ whole genome shotgun (WGS) entry which is preliminary data.</text>
</comment>
<dbReference type="RefSeq" id="WP_284138370.1">
    <property type="nucleotide sequence ID" value="NZ_JASJUT010000011.1"/>
</dbReference>
<dbReference type="SUPFAM" id="SSF51569">
    <property type="entry name" value="Aldolase"/>
    <property type="match status" value="1"/>
</dbReference>
<dbReference type="EC" id="2.5.1.56" evidence="2"/>
<dbReference type="Pfam" id="PF08666">
    <property type="entry name" value="SAF"/>
    <property type="match status" value="1"/>
</dbReference>
<dbReference type="InterPro" id="IPR036732">
    <property type="entry name" value="AFP_Neu5c_C_sf"/>
</dbReference>
<sequence>MTLIIAEAGVNHNGNDDLAFQLVDAAHKAGADIVKFQTFKAKNLVTESAKQADYQVVNTGQQESQYNMLKRLELSYETHHKLVKYCNTLGIEFLSTAFDSESLDFLVNDLGVTRLKLPSGEITNAPLVLEHARTGCDLIVSTGMATLTDIEQVLSVIAFGYLNKEGSPTPDSLIEAYYSEAGKAILKEKVTLLHCTTEYPAPFADINLNAMDTMRDAFKLAVGYSDHSEGIVVPISAVAKGAVLIEKHFTTDKSLPGPDHNASLDPQELKAMVDGIRIAEKVLGDGIKGPRPSEVKNKAVVRKSLVVATSLKQGEEITSEHLSVKRPGDGMSPLKYWDVLGKTASRDYEVGELFEE</sequence>
<dbReference type="Gene3D" id="3.20.20.70">
    <property type="entry name" value="Aldolase class I"/>
    <property type="match status" value="1"/>
</dbReference>
<dbReference type="InterPro" id="IPR051690">
    <property type="entry name" value="PseI-like"/>
</dbReference>
<dbReference type="InterPro" id="IPR006190">
    <property type="entry name" value="SAF_AFP_Neu5Ac"/>
</dbReference>
<dbReference type="GO" id="GO:0050462">
    <property type="term" value="F:N-acetylneuraminate synthase activity"/>
    <property type="evidence" value="ECO:0007669"/>
    <property type="project" value="UniProtKB-EC"/>
</dbReference>
<evidence type="ECO:0000313" key="2">
    <source>
        <dbReference type="EMBL" id="MDK2597582.1"/>
    </source>
</evidence>
<feature type="domain" description="AFP-like" evidence="1">
    <location>
        <begin position="304"/>
        <end position="356"/>
    </location>
</feature>
<keyword evidence="3" id="KW-1185">Reference proteome</keyword>
<keyword evidence="2" id="KW-0808">Transferase</keyword>
<dbReference type="PANTHER" id="PTHR42966">
    <property type="entry name" value="N-ACETYLNEURAMINATE SYNTHASE"/>
    <property type="match status" value="1"/>
</dbReference>
<dbReference type="EMBL" id="JASJUT010000011">
    <property type="protein sequence ID" value="MDK2597582.1"/>
    <property type="molecule type" value="Genomic_DNA"/>
</dbReference>
<name>A0ABT7ERA9_9GAMM</name>
<dbReference type="InterPro" id="IPR057736">
    <property type="entry name" value="SAF_PseI/NeuA/NeuB"/>
</dbReference>
<proteinExistence type="predicted"/>
<dbReference type="PROSITE" id="PS50844">
    <property type="entry name" value="AFP_LIKE"/>
    <property type="match status" value="1"/>
</dbReference>
<evidence type="ECO:0000313" key="3">
    <source>
        <dbReference type="Proteomes" id="UP001231915"/>
    </source>
</evidence>
<dbReference type="Pfam" id="PF03102">
    <property type="entry name" value="NeuB"/>
    <property type="match status" value="1"/>
</dbReference>
<dbReference type="CDD" id="cd11615">
    <property type="entry name" value="SAF_NeuB_like"/>
    <property type="match status" value="1"/>
</dbReference>
<gene>
    <name evidence="2" type="primary">neuB</name>
    <name evidence="2" type="ORF">QNM18_21205</name>
</gene>
<reference evidence="2 3" key="1">
    <citation type="submission" date="2023-05" db="EMBL/GenBank/DDBJ databases">
        <title>Pseudoalteromonas ardens sp. nov., Pseudoalteromonas obscura sp. nov., and Pseudoalteromonas umbrosa sp. nov., isolated from the coral Montipora capitata.</title>
        <authorList>
            <person name="Thomas E.M."/>
            <person name="Smith E.M."/>
            <person name="Papke E."/>
            <person name="Shlafstein M.D."/>
            <person name="Oline D.K."/>
            <person name="Videau P."/>
            <person name="Saw J.H."/>
            <person name="Strangman W.K."/>
            <person name="Ushijima B."/>
        </authorList>
    </citation>
    <scope>NUCLEOTIDE SEQUENCE [LARGE SCALE GENOMIC DNA]</scope>
    <source>
        <strain evidence="2 3">P94</strain>
    </source>
</reference>
<organism evidence="2 3">
    <name type="scientific">Pseudoalteromonas obscura</name>
    <dbReference type="NCBI Taxonomy" id="3048491"/>
    <lineage>
        <taxon>Bacteria</taxon>
        <taxon>Pseudomonadati</taxon>
        <taxon>Pseudomonadota</taxon>
        <taxon>Gammaproteobacteria</taxon>
        <taxon>Alteromonadales</taxon>
        <taxon>Pseudoalteromonadaceae</taxon>
        <taxon>Pseudoalteromonas</taxon>
    </lineage>
</organism>
<dbReference type="SUPFAM" id="SSF51269">
    <property type="entry name" value="AFP III-like domain"/>
    <property type="match status" value="1"/>
</dbReference>
<accession>A0ABT7ERA9</accession>
<protein>
    <submittedName>
        <fullName evidence="2">N-acetylneuraminate synthase</fullName>
        <ecNumber evidence="2">2.5.1.56</ecNumber>
    </submittedName>
</protein>
<dbReference type="InterPro" id="IPR013785">
    <property type="entry name" value="Aldolase_TIM"/>
</dbReference>
<dbReference type="InterPro" id="IPR013974">
    <property type="entry name" value="SAF"/>
</dbReference>
<dbReference type="Gene3D" id="3.90.1210.10">
    <property type="entry name" value="Antifreeze-like/N-acetylneuraminic acid synthase C-terminal domain"/>
    <property type="match status" value="1"/>
</dbReference>
<dbReference type="NCBIfam" id="TIGR03569">
    <property type="entry name" value="NeuB_NnaB"/>
    <property type="match status" value="1"/>
</dbReference>
<dbReference type="InterPro" id="IPR013132">
    <property type="entry name" value="PseI/NeuA/B-like_N"/>
</dbReference>
<dbReference type="InterPro" id="IPR020007">
    <property type="entry name" value="NeuB/NeuA"/>
</dbReference>
<dbReference type="PANTHER" id="PTHR42966:SF1">
    <property type="entry name" value="SIALIC ACID SYNTHASE"/>
    <property type="match status" value="1"/>
</dbReference>
<dbReference type="Proteomes" id="UP001231915">
    <property type="component" value="Unassembled WGS sequence"/>
</dbReference>